<accession>A0A4U3ME07</accession>
<dbReference type="CDD" id="cd07821">
    <property type="entry name" value="PYR_PYL_RCAR_like"/>
    <property type="match status" value="1"/>
</dbReference>
<dbReference type="Pfam" id="PF10604">
    <property type="entry name" value="Polyketide_cyc2"/>
    <property type="match status" value="1"/>
</dbReference>
<protein>
    <submittedName>
        <fullName evidence="1">SRPBCC family protein</fullName>
    </submittedName>
</protein>
<sequence length="134" mass="14746">MASVRVELPIDAPPAHTWDVIRDVGAVHERLLPGRVAGTEIEDGRRRLTFPDGNVVTELIVSLDDEARRFSYAVVAGARPPLTHHHASFEVRPDGVLVWTADFLPDSARGEVEIRMRYGAAEMKTAIEGARPTP</sequence>
<dbReference type="InterPro" id="IPR023393">
    <property type="entry name" value="START-like_dom_sf"/>
</dbReference>
<dbReference type="InterPro" id="IPR019587">
    <property type="entry name" value="Polyketide_cyclase/dehydratase"/>
</dbReference>
<proteinExistence type="predicted"/>
<dbReference type="EMBL" id="SZQA01000021">
    <property type="protein sequence ID" value="TKK86444.1"/>
    <property type="molecule type" value="Genomic_DNA"/>
</dbReference>
<gene>
    <name evidence="1" type="ORF">FDA94_21740</name>
</gene>
<name>A0A4U3ME07_9ACTN</name>
<evidence type="ECO:0000313" key="1">
    <source>
        <dbReference type="EMBL" id="TKK86444.1"/>
    </source>
</evidence>
<evidence type="ECO:0000313" key="2">
    <source>
        <dbReference type="Proteomes" id="UP000308705"/>
    </source>
</evidence>
<organism evidence="1 2">
    <name type="scientific">Herbidospora galbida</name>
    <dbReference type="NCBI Taxonomy" id="2575442"/>
    <lineage>
        <taxon>Bacteria</taxon>
        <taxon>Bacillati</taxon>
        <taxon>Actinomycetota</taxon>
        <taxon>Actinomycetes</taxon>
        <taxon>Streptosporangiales</taxon>
        <taxon>Streptosporangiaceae</taxon>
        <taxon>Herbidospora</taxon>
    </lineage>
</organism>
<keyword evidence="2" id="KW-1185">Reference proteome</keyword>
<reference evidence="1 2" key="1">
    <citation type="submission" date="2019-04" db="EMBL/GenBank/DDBJ databases">
        <title>Herbidospora sp. NEAU-GS14.nov., a novel actinomycete isolated from soil.</title>
        <authorList>
            <person name="Han L."/>
        </authorList>
    </citation>
    <scope>NUCLEOTIDE SEQUENCE [LARGE SCALE GENOMIC DNA]</scope>
    <source>
        <strain evidence="1 2">NEAU-GS14</strain>
    </source>
</reference>
<dbReference type="SUPFAM" id="SSF55961">
    <property type="entry name" value="Bet v1-like"/>
    <property type="match status" value="1"/>
</dbReference>
<comment type="caution">
    <text evidence="1">The sequence shown here is derived from an EMBL/GenBank/DDBJ whole genome shotgun (WGS) entry which is preliminary data.</text>
</comment>
<dbReference type="OrthoDB" id="6024794at2"/>
<dbReference type="Gene3D" id="3.30.530.20">
    <property type="match status" value="1"/>
</dbReference>
<dbReference type="AlphaFoldDB" id="A0A4U3ME07"/>
<dbReference type="Proteomes" id="UP000308705">
    <property type="component" value="Unassembled WGS sequence"/>
</dbReference>
<dbReference type="RefSeq" id="WP_137248916.1">
    <property type="nucleotide sequence ID" value="NZ_SZQA01000021.1"/>
</dbReference>